<dbReference type="Gene3D" id="1.10.540.10">
    <property type="entry name" value="Acyl-CoA dehydrogenase/oxidase, N-terminal domain"/>
    <property type="match status" value="1"/>
</dbReference>
<evidence type="ECO:0000256" key="2">
    <source>
        <dbReference type="ARBA" id="ARBA00009347"/>
    </source>
</evidence>
<dbReference type="Pfam" id="PF00441">
    <property type="entry name" value="Acyl-CoA_dh_1"/>
    <property type="match status" value="1"/>
</dbReference>
<reference evidence="9 10" key="1">
    <citation type="submission" date="2020-12" db="EMBL/GenBank/DDBJ databases">
        <title>HMF7856_wgs.fasta genome submission.</title>
        <authorList>
            <person name="Kang H."/>
            <person name="Kim H."/>
            <person name="Joh K."/>
        </authorList>
    </citation>
    <scope>NUCLEOTIDE SEQUENCE [LARGE SCALE GENOMIC DNA]</scope>
    <source>
        <strain evidence="9 10">HMF7856</strain>
    </source>
</reference>
<comment type="similarity">
    <text evidence="2 5">Belongs to the acyl-CoA dehydrogenase family.</text>
</comment>
<evidence type="ECO:0000259" key="8">
    <source>
        <dbReference type="Pfam" id="PF02771"/>
    </source>
</evidence>
<dbReference type="SUPFAM" id="SSF47203">
    <property type="entry name" value="Acyl-CoA dehydrogenase C-terminal domain-like"/>
    <property type="match status" value="1"/>
</dbReference>
<dbReference type="RefSeq" id="WP_157522540.1">
    <property type="nucleotide sequence ID" value="NZ_CP066775.1"/>
</dbReference>
<proteinExistence type="inferred from homology"/>
<organism evidence="9 10">
    <name type="scientific">Mucilaginibacter ginkgonis</name>
    <dbReference type="NCBI Taxonomy" id="2682091"/>
    <lineage>
        <taxon>Bacteria</taxon>
        <taxon>Pseudomonadati</taxon>
        <taxon>Bacteroidota</taxon>
        <taxon>Sphingobacteriia</taxon>
        <taxon>Sphingobacteriales</taxon>
        <taxon>Sphingobacteriaceae</taxon>
        <taxon>Mucilaginibacter</taxon>
    </lineage>
</organism>
<dbReference type="PIRSF" id="PIRSF016578">
    <property type="entry name" value="HsaA"/>
    <property type="match status" value="1"/>
</dbReference>
<name>A0A6I4IMH9_9SPHI</name>
<feature type="domain" description="Acyl-CoA oxidase/dehydrogenase middle" evidence="7">
    <location>
        <begin position="116"/>
        <end position="212"/>
    </location>
</feature>
<feature type="domain" description="Acyl-CoA dehydrogenase/oxidase C-terminal" evidence="6">
    <location>
        <begin position="241"/>
        <end position="366"/>
    </location>
</feature>
<feature type="domain" description="Acyl-CoA dehydrogenase/oxidase N-terminal" evidence="8">
    <location>
        <begin position="7"/>
        <end position="111"/>
    </location>
</feature>
<dbReference type="EMBL" id="CP066775">
    <property type="protein sequence ID" value="QQL50290.1"/>
    <property type="molecule type" value="Genomic_DNA"/>
</dbReference>
<keyword evidence="10" id="KW-1185">Reference proteome</keyword>
<dbReference type="InterPro" id="IPR006091">
    <property type="entry name" value="Acyl-CoA_Oxase/DH_mid-dom"/>
</dbReference>
<gene>
    <name evidence="9" type="ORF">GO620_002210</name>
</gene>
<dbReference type="InterPro" id="IPR036250">
    <property type="entry name" value="AcylCo_DH-like_C"/>
</dbReference>
<dbReference type="Pfam" id="PF02770">
    <property type="entry name" value="Acyl-CoA_dh_M"/>
    <property type="match status" value="1"/>
</dbReference>
<sequence>MNLETLIEKAAVISREVAAPEALTADRDGMWVASTMRALQDSKLTGLVVPEAQGGLGHGLLALARISEELGKGYSSAGLCFGMHCVGTAVIAAKSTGWQKEQYLVPIAEGKHITTLALSEIGTGAHFYFPQTPLIAVTEEDFLVTGTKSFVTNGGHADSYVVSTLGASAEAEADQFSCILVDSNMPGLEWSSPWDGLGMRGNSSLTLNLNDVYIPGRNILGEKGDQLWYIFNVVAPYFLMTMAGTYLGIAEAALIEGKASLAKRSYAHNGSGLASVGYLQHKLGILWANVERTRRLVYHAAQAGDHNDPNAMLLLLSAKAEVAHCVVDVVNEVMTLAGGQGYQHNSHLGMLMRDARAAHVMSPTTDLLYTWMGRILLDQPIFSD</sequence>
<keyword evidence="4 5" id="KW-0274">FAD</keyword>
<dbReference type="Pfam" id="PF02771">
    <property type="entry name" value="Acyl-CoA_dh_N"/>
    <property type="match status" value="1"/>
</dbReference>
<evidence type="ECO:0000313" key="10">
    <source>
        <dbReference type="Proteomes" id="UP000429232"/>
    </source>
</evidence>
<dbReference type="Proteomes" id="UP000429232">
    <property type="component" value="Chromosome"/>
</dbReference>
<evidence type="ECO:0000256" key="5">
    <source>
        <dbReference type="RuleBase" id="RU362125"/>
    </source>
</evidence>
<dbReference type="KEGG" id="mgik:GO620_002210"/>
<dbReference type="InterPro" id="IPR013786">
    <property type="entry name" value="AcylCoA_DH/ox_N"/>
</dbReference>
<evidence type="ECO:0000259" key="7">
    <source>
        <dbReference type="Pfam" id="PF02770"/>
    </source>
</evidence>
<evidence type="ECO:0000256" key="1">
    <source>
        <dbReference type="ARBA" id="ARBA00001974"/>
    </source>
</evidence>
<dbReference type="Gene3D" id="2.40.110.10">
    <property type="entry name" value="Butyryl-CoA Dehydrogenase, subunit A, domain 2"/>
    <property type="match status" value="1"/>
</dbReference>
<dbReference type="InterPro" id="IPR046373">
    <property type="entry name" value="Acyl-CoA_Oxase/DH_mid-dom_sf"/>
</dbReference>
<dbReference type="AlphaFoldDB" id="A0A6I4IMH9"/>
<dbReference type="SUPFAM" id="SSF56645">
    <property type="entry name" value="Acyl-CoA dehydrogenase NM domain-like"/>
    <property type="match status" value="1"/>
</dbReference>
<accession>A0A6I4IMH9</accession>
<dbReference type="Gene3D" id="1.20.140.10">
    <property type="entry name" value="Butyryl-CoA Dehydrogenase, subunit A, domain 3"/>
    <property type="match status" value="1"/>
</dbReference>
<dbReference type="PANTHER" id="PTHR43884:SF12">
    <property type="entry name" value="ISOVALERYL-COA DEHYDROGENASE, MITOCHONDRIAL-RELATED"/>
    <property type="match status" value="1"/>
</dbReference>
<evidence type="ECO:0000259" key="6">
    <source>
        <dbReference type="Pfam" id="PF00441"/>
    </source>
</evidence>
<dbReference type="GO" id="GO:0050660">
    <property type="term" value="F:flavin adenine dinucleotide binding"/>
    <property type="evidence" value="ECO:0007669"/>
    <property type="project" value="InterPro"/>
</dbReference>
<dbReference type="CDD" id="cd00567">
    <property type="entry name" value="ACAD"/>
    <property type="match status" value="1"/>
</dbReference>
<evidence type="ECO:0000256" key="3">
    <source>
        <dbReference type="ARBA" id="ARBA00022630"/>
    </source>
</evidence>
<dbReference type="InterPro" id="IPR009075">
    <property type="entry name" value="AcylCo_DH/oxidase_C"/>
</dbReference>
<dbReference type="PANTHER" id="PTHR43884">
    <property type="entry name" value="ACYL-COA DEHYDROGENASE"/>
    <property type="match status" value="1"/>
</dbReference>
<dbReference type="InterPro" id="IPR037069">
    <property type="entry name" value="AcylCoA_DH/ox_N_sf"/>
</dbReference>
<keyword evidence="3 5" id="KW-0285">Flavoprotein</keyword>
<protein>
    <submittedName>
        <fullName evidence="9">Acyl-CoA/acyl-ACP dehydrogenase</fullName>
    </submittedName>
</protein>
<dbReference type="GO" id="GO:0003995">
    <property type="term" value="F:acyl-CoA dehydrogenase activity"/>
    <property type="evidence" value="ECO:0007669"/>
    <property type="project" value="TreeGrafter"/>
</dbReference>
<evidence type="ECO:0000256" key="4">
    <source>
        <dbReference type="ARBA" id="ARBA00022827"/>
    </source>
</evidence>
<evidence type="ECO:0000313" key="9">
    <source>
        <dbReference type="EMBL" id="QQL50290.1"/>
    </source>
</evidence>
<comment type="cofactor">
    <cofactor evidence="1 5">
        <name>FAD</name>
        <dbReference type="ChEBI" id="CHEBI:57692"/>
    </cofactor>
</comment>
<keyword evidence="5" id="KW-0560">Oxidoreductase</keyword>
<dbReference type="InterPro" id="IPR009100">
    <property type="entry name" value="AcylCoA_DH/oxidase_NM_dom_sf"/>
</dbReference>